<proteinExistence type="predicted"/>
<evidence type="ECO:0000313" key="3">
    <source>
        <dbReference type="Proteomes" id="UP000826195"/>
    </source>
</evidence>
<evidence type="ECO:0000313" key="2">
    <source>
        <dbReference type="EMBL" id="KAH0552212.1"/>
    </source>
</evidence>
<sequence length="58" mass="6173">MAKNSLKLRAEEKVLTQVGWFVSADFHPLLEPASVSGGGKGAEKIRRTNFPTTVSAGS</sequence>
<keyword evidence="3" id="KW-1185">Reference proteome</keyword>
<dbReference type="Proteomes" id="UP000826195">
    <property type="component" value="Unassembled WGS sequence"/>
</dbReference>
<gene>
    <name evidence="2" type="ORF">KQX54_007233</name>
</gene>
<organism evidence="2 3">
    <name type="scientific">Cotesia glomerata</name>
    <name type="common">Lepidopteran parasitic wasp</name>
    <name type="synonym">Apanteles glomeratus</name>
    <dbReference type="NCBI Taxonomy" id="32391"/>
    <lineage>
        <taxon>Eukaryota</taxon>
        <taxon>Metazoa</taxon>
        <taxon>Ecdysozoa</taxon>
        <taxon>Arthropoda</taxon>
        <taxon>Hexapoda</taxon>
        <taxon>Insecta</taxon>
        <taxon>Pterygota</taxon>
        <taxon>Neoptera</taxon>
        <taxon>Endopterygota</taxon>
        <taxon>Hymenoptera</taxon>
        <taxon>Apocrita</taxon>
        <taxon>Ichneumonoidea</taxon>
        <taxon>Braconidae</taxon>
        <taxon>Microgastrinae</taxon>
        <taxon>Cotesia</taxon>
    </lineage>
</organism>
<feature type="non-terminal residue" evidence="2">
    <location>
        <position position="58"/>
    </location>
</feature>
<accession>A0AAV7II62</accession>
<protein>
    <submittedName>
        <fullName evidence="2">Uncharacterized protein</fullName>
    </submittedName>
</protein>
<dbReference type="EMBL" id="JAHXZJ010001492">
    <property type="protein sequence ID" value="KAH0552212.1"/>
    <property type="molecule type" value="Genomic_DNA"/>
</dbReference>
<reference evidence="2 3" key="1">
    <citation type="journal article" date="2021" name="J. Hered.">
        <title>A chromosome-level genome assembly of the parasitoid wasp, Cotesia glomerata (Hymenoptera: Braconidae).</title>
        <authorList>
            <person name="Pinto B.J."/>
            <person name="Weis J.J."/>
            <person name="Gamble T."/>
            <person name="Ode P.J."/>
            <person name="Paul R."/>
            <person name="Zaspel J.M."/>
        </authorList>
    </citation>
    <scope>NUCLEOTIDE SEQUENCE [LARGE SCALE GENOMIC DNA]</scope>
    <source>
        <strain evidence="2">CgM1</strain>
    </source>
</reference>
<name>A0AAV7II62_COTGL</name>
<comment type="caution">
    <text evidence="2">The sequence shown here is derived from an EMBL/GenBank/DDBJ whole genome shotgun (WGS) entry which is preliminary data.</text>
</comment>
<feature type="region of interest" description="Disordered" evidence="1">
    <location>
        <begin position="36"/>
        <end position="58"/>
    </location>
</feature>
<evidence type="ECO:0000256" key="1">
    <source>
        <dbReference type="SAM" id="MobiDB-lite"/>
    </source>
</evidence>
<feature type="compositionally biased region" description="Polar residues" evidence="1">
    <location>
        <begin position="49"/>
        <end position="58"/>
    </location>
</feature>
<dbReference type="AlphaFoldDB" id="A0AAV7II62"/>